<evidence type="ECO:0000256" key="3">
    <source>
        <dbReference type="HAMAP-Rule" id="MF_01061"/>
    </source>
</evidence>
<dbReference type="NCBIfam" id="NF002770">
    <property type="entry name" value="PRK02854.1"/>
    <property type="match status" value="1"/>
</dbReference>
<dbReference type="GO" id="GO:0003697">
    <property type="term" value="F:single-stranded DNA binding"/>
    <property type="evidence" value="ECO:0007669"/>
    <property type="project" value="UniProtKB-UniRule"/>
</dbReference>
<feature type="domain" description="DnaT DNA-binding" evidence="4">
    <location>
        <begin position="72"/>
        <end position="137"/>
    </location>
</feature>
<evidence type="ECO:0000313" key="6">
    <source>
        <dbReference type="Proteomes" id="UP000298660"/>
    </source>
</evidence>
<reference evidence="5 6" key="1">
    <citation type="submission" date="2018-12" db="EMBL/GenBank/DDBJ databases">
        <authorList>
            <person name="Chong R.A."/>
        </authorList>
    </citation>
    <scope>NUCLEOTIDE SEQUENCE [LARGE SCALE GENOMIC DNA]</scope>
    <source>
        <strain evidence="5 6">Ala</strain>
    </source>
</reference>
<evidence type="ECO:0000313" key="5">
    <source>
        <dbReference type="EMBL" id="QCI17447.1"/>
    </source>
</evidence>
<dbReference type="GO" id="GO:0006269">
    <property type="term" value="P:DNA replication, synthesis of primer"/>
    <property type="evidence" value="ECO:0007669"/>
    <property type="project" value="UniProtKB-KW"/>
</dbReference>
<dbReference type="HAMAP" id="MF_01061">
    <property type="entry name" value="DnaT"/>
    <property type="match status" value="1"/>
</dbReference>
<dbReference type="Gene3D" id="1.10.8.1180">
    <property type="match status" value="1"/>
</dbReference>
<dbReference type="EMBL" id="CP034891">
    <property type="protein sequence ID" value="QCI17447.1"/>
    <property type="molecule type" value="Genomic_DNA"/>
</dbReference>
<comment type="function">
    <text evidence="3">Involved in the restart of stalled replication forks, which reloads the replicative helicase on sites other than the origin of replication. Can function in multiple replication restart pathways. Displaces ssDNA from a PriB-ssDNA complex. Probably forms a spiral filament on ssDNA.</text>
</comment>
<evidence type="ECO:0000259" key="4">
    <source>
        <dbReference type="Pfam" id="PF17948"/>
    </source>
</evidence>
<evidence type="ECO:0000256" key="2">
    <source>
        <dbReference type="ARBA" id="ARBA00022705"/>
    </source>
</evidence>
<keyword evidence="3" id="KW-0238">DNA-binding</keyword>
<protein>
    <recommendedName>
        <fullName evidence="3">Replication restart protein DnaT</fullName>
    </recommendedName>
</protein>
<comment type="subunit">
    <text evidence="3">Homooligomerizes. Interacts with PriB. Component of the replication restart primosome. Primosome assembly occurs via a 'hand-off' mechanism. PriA binds to replication forks, subsequently PriB then DnaT bind; DnaT then displaces ssDNA to generate the helicase loading substrate.</text>
</comment>
<dbReference type="InterPro" id="IPR040480">
    <property type="entry name" value="DnaT_DNA_bind"/>
</dbReference>
<gene>
    <name evidence="3 5" type="primary">dnaT</name>
    <name evidence="5" type="ORF">D9V61_00110</name>
</gene>
<keyword evidence="1 3" id="KW-0639">Primosome</keyword>
<dbReference type="InterPro" id="IPR020917">
    <property type="entry name" value="DnaT"/>
</dbReference>
<dbReference type="OrthoDB" id="6630498at2"/>
<evidence type="ECO:0000256" key="1">
    <source>
        <dbReference type="ARBA" id="ARBA00022515"/>
    </source>
</evidence>
<dbReference type="Pfam" id="PF17948">
    <property type="entry name" value="DnaT"/>
    <property type="match status" value="1"/>
</dbReference>
<dbReference type="GO" id="GO:1990077">
    <property type="term" value="C:primosome complex"/>
    <property type="evidence" value="ECO:0007669"/>
    <property type="project" value="UniProtKB-UniRule"/>
</dbReference>
<reference evidence="5 6" key="2">
    <citation type="submission" date="2019-05" db="EMBL/GenBank/DDBJ databases">
        <title>Genome evolution of the obligate endosymbiont Buchnera aphidicola.</title>
        <authorList>
            <person name="Moran N.A."/>
        </authorList>
    </citation>
    <scope>NUCLEOTIDE SEQUENCE [LARGE SCALE GENOMIC DNA]</scope>
    <source>
        <strain evidence="5 6">Ala</strain>
    </source>
</reference>
<name>A0A4D6XR81_9GAMM</name>
<comment type="similarity">
    <text evidence="3">Belongs to the DnaT family.</text>
</comment>
<accession>A0A4D6XR81</accession>
<dbReference type="Proteomes" id="UP000298660">
    <property type="component" value="Chromosome"/>
</dbReference>
<dbReference type="AlphaFoldDB" id="A0A4D6XR81"/>
<keyword evidence="2 3" id="KW-0235">DNA replication</keyword>
<proteinExistence type="inferred from homology"/>
<sequence length="164" mass="19220">MKLLVSDDISIDLFCKNPIKILEQSNKGVLAVIKNNSPVFYVITPHLLKKIFDLEYQLLDKKIKKQNIVKKFSMHPEWTPDKDFIHQAALWGIMLTEEILESELASFISYWQAEGCFFYHIQWQQKLARSLQKSRSINYISQKKRDITYIPVPDQTTPTGFRGK</sequence>
<dbReference type="RefSeq" id="WP_158339199.1">
    <property type="nucleotide sequence ID" value="NZ_CP034891.1"/>
</dbReference>
<organism evidence="5 6">
    <name type="scientific">Buchnera aphidicola</name>
    <name type="common">Acyrthosiphon lactucae</name>
    <dbReference type="NCBI Taxonomy" id="1241832"/>
    <lineage>
        <taxon>Bacteria</taxon>
        <taxon>Pseudomonadati</taxon>
        <taxon>Pseudomonadota</taxon>
        <taxon>Gammaproteobacteria</taxon>
        <taxon>Enterobacterales</taxon>
        <taxon>Erwiniaceae</taxon>
        <taxon>Buchnera</taxon>
    </lineage>
</organism>